<evidence type="ECO:0000313" key="2">
    <source>
        <dbReference type="EMBL" id="GAA2592154.1"/>
    </source>
</evidence>
<reference evidence="3" key="1">
    <citation type="journal article" date="2019" name="Int. J. Syst. Evol. Microbiol.">
        <title>The Global Catalogue of Microorganisms (GCM) 10K type strain sequencing project: providing services to taxonomists for standard genome sequencing and annotation.</title>
        <authorList>
            <consortium name="The Broad Institute Genomics Platform"/>
            <consortium name="The Broad Institute Genome Sequencing Center for Infectious Disease"/>
            <person name="Wu L."/>
            <person name="Ma J."/>
        </authorList>
    </citation>
    <scope>NUCLEOTIDE SEQUENCE [LARGE SCALE GENOMIC DNA]</scope>
    <source>
        <strain evidence="3">JCM 16373</strain>
    </source>
</reference>
<accession>A0ABP6BX60</accession>
<dbReference type="Pfam" id="PF00248">
    <property type="entry name" value="Aldo_ket_red"/>
    <property type="match status" value="1"/>
</dbReference>
<dbReference type="InterPro" id="IPR036812">
    <property type="entry name" value="NAD(P)_OxRdtase_dom_sf"/>
</dbReference>
<evidence type="ECO:0000313" key="3">
    <source>
        <dbReference type="Proteomes" id="UP001501447"/>
    </source>
</evidence>
<dbReference type="SUPFAM" id="SSF51430">
    <property type="entry name" value="NAD(P)-linked oxidoreductase"/>
    <property type="match status" value="1"/>
</dbReference>
<dbReference type="EMBL" id="BAAARJ010000001">
    <property type="protein sequence ID" value="GAA2592154.1"/>
    <property type="molecule type" value="Genomic_DNA"/>
</dbReference>
<dbReference type="Proteomes" id="UP001501447">
    <property type="component" value="Unassembled WGS sequence"/>
</dbReference>
<keyword evidence="3" id="KW-1185">Reference proteome</keyword>
<evidence type="ECO:0000259" key="1">
    <source>
        <dbReference type="Pfam" id="PF00248"/>
    </source>
</evidence>
<name>A0ABP6BX60_9ACTN</name>
<dbReference type="PANTHER" id="PTHR43364">
    <property type="entry name" value="NADH-SPECIFIC METHYLGLYOXAL REDUCTASE-RELATED"/>
    <property type="match status" value="1"/>
</dbReference>
<dbReference type="Gene3D" id="3.20.20.100">
    <property type="entry name" value="NADP-dependent oxidoreductase domain"/>
    <property type="match status" value="1"/>
</dbReference>
<dbReference type="PANTHER" id="PTHR43364:SF18">
    <property type="entry name" value="OXIDOREDUCTASE"/>
    <property type="match status" value="1"/>
</dbReference>
<feature type="domain" description="NADP-dependent oxidoreductase" evidence="1">
    <location>
        <begin position="16"/>
        <end position="327"/>
    </location>
</feature>
<protein>
    <submittedName>
        <fullName evidence="2">Aldo/keto reductase</fullName>
    </submittedName>
</protein>
<dbReference type="InterPro" id="IPR050523">
    <property type="entry name" value="AKR_Detox_Biosynth"/>
</dbReference>
<sequence>MELRHLGRTGLRVSRIGLGTLNWARGSDEHASGGRGAHFEHEENAAGQLKAFWEAGGNLIDTADVYGDGEAEYLLGRLMHDLVPRRDLVIATKAGSVPDPDRRIDCSRGHLLSALDASLERLGTDHVDLWQVHAFDPCTPLDETLHALDTAVASGRARYAGVTGFSGWQLAKAAAWQLAAPGPRTRLAAAQLEYSLLQRGIEREVLPAALDLGIGLLPSSPLGRGVLTGKYRQPGPPPAGSRGACERLAPFVEPYLDEAAGRVVDAVSIAADGLALPPLQVALAWVRDRPGVVAPLVGARTAQQLTAALSVEGLTLPEEIRAALDDVSAPVHRYPDHDWSEL</sequence>
<organism evidence="2 3">
    <name type="scientific">Streptomyces axinellae</name>
    <dbReference type="NCBI Taxonomy" id="552788"/>
    <lineage>
        <taxon>Bacteria</taxon>
        <taxon>Bacillati</taxon>
        <taxon>Actinomycetota</taxon>
        <taxon>Actinomycetes</taxon>
        <taxon>Kitasatosporales</taxon>
        <taxon>Streptomycetaceae</taxon>
        <taxon>Streptomyces</taxon>
    </lineage>
</organism>
<dbReference type="RefSeq" id="WP_344561022.1">
    <property type="nucleotide sequence ID" value="NZ_BAAARJ010000001.1"/>
</dbReference>
<proteinExistence type="predicted"/>
<comment type="caution">
    <text evidence="2">The sequence shown here is derived from an EMBL/GenBank/DDBJ whole genome shotgun (WGS) entry which is preliminary data.</text>
</comment>
<dbReference type="InterPro" id="IPR023210">
    <property type="entry name" value="NADP_OxRdtase_dom"/>
</dbReference>
<gene>
    <name evidence="2" type="ORF">GCM10009863_01390</name>
</gene>